<evidence type="ECO:0000259" key="8">
    <source>
        <dbReference type="Pfam" id="PF10502"/>
    </source>
</evidence>
<dbReference type="STRING" id="489703.SAMN04488038_113100"/>
<dbReference type="RefSeq" id="WP_093288619.1">
    <property type="nucleotide sequence ID" value="NZ_FOFS01000013.1"/>
</dbReference>
<keyword evidence="5 7" id="KW-0378">Hydrolase</keyword>
<proteinExistence type="inferred from homology"/>
<dbReference type="GO" id="GO:0004252">
    <property type="term" value="F:serine-type endopeptidase activity"/>
    <property type="evidence" value="ECO:0007669"/>
    <property type="project" value="InterPro"/>
</dbReference>
<evidence type="ECO:0000256" key="4">
    <source>
        <dbReference type="ARBA" id="ARBA00019232"/>
    </source>
</evidence>
<keyword evidence="10" id="KW-1185">Reference proteome</keyword>
<dbReference type="NCBIfam" id="TIGR02227">
    <property type="entry name" value="sigpep_I_bact"/>
    <property type="match status" value="1"/>
</dbReference>
<feature type="domain" description="Peptidase S26" evidence="8">
    <location>
        <begin position="10"/>
        <end position="203"/>
    </location>
</feature>
<dbReference type="OrthoDB" id="9815782at2"/>
<feature type="active site" evidence="6">
    <location>
        <position position="35"/>
    </location>
</feature>
<dbReference type="PRINTS" id="PR00727">
    <property type="entry name" value="LEADERPTASE"/>
</dbReference>
<comment type="similarity">
    <text evidence="2 7">Belongs to the peptidase S26 family.</text>
</comment>
<comment type="catalytic activity">
    <reaction evidence="1 7">
        <text>Cleavage of hydrophobic, N-terminal signal or leader sequences from secreted and periplasmic proteins.</text>
        <dbReference type="EC" id="3.4.21.89"/>
    </reaction>
</comment>
<dbReference type="Proteomes" id="UP000199233">
    <property type="component" value="Unassembled WGS sequence"/>
</dbReference>
<dbReference type="GO" id="GO:0010027">
    <property type="term" value="P:thylakoid membrane organization"/>
    <property type="evidence" value="ECO:0007669"/>
    <property type="project" value="TreeGrafter"/>
</dbReference>
<dbReference type="InterPro" id="IPR019533">
    <property type="entry name" value="Peptidase_S26"/>
</dbReference>
<evidence type="ECO:0000256" key="7">
    <source>
        <dbReference type="RuleBase" id="RU362042"/>
    </source>
</evidence>
<dbReference type="PROSITE" id="PS00760">
    <property type="entry name" value="SPASE_I_2"/>
    <property type="match status" value="1"/>
</dbReference>
<dbReference type="InterPro" id="IPR036286">
    <property type="entry name" value="LexA/Signal_pep-like_sf"/>
</dbReference>
<dbReference type="GO" id="GO:0016020">
    <property type="term" value="C:membrane"/>
    <property type="evidence" value="ECO:0007669"/>
    <property type="project" value="UniProtKB-SubCell"/>
</dbReference>
<dbReference type="InterPro" id="IPR000223">
    <property type="entry name" value="Pept_S26A_signal_pept_1"/>
</dbReference>
<evidence type="ECO:0000256" key="3">
    <source>
        <dbReference type="ARBA" id="ARBA00013208"/>
    </source>
</evidence>
<dbReference type="Gene3D" id="2.10.109.10">
    <property type="entry name" value="Umud Fragment, subunit A"/>
    <property type="match status" value="1"/>
</dbReference>
<gene>
    <name evidence="9" type="ORF">SAMN04488038_113100</name>
</gene>
<reference evidence="9 10" key="1">
    <citation type="submission" date="2016-10" db="EMBL/GenBank/DDBJ databases">
        <authorList>
            <person name="de Groot N.N."/>
        </authorList>
    </citation>
    <scope>NUCLEOTIDE SEQUENCE [LARGE SCALE GENOMIC DNA]</scope>
    <source>
        <strain evidence="9 10">DSM 25927</strain>
    </source>
</reference>
<evidence type="ECO:0000313" key="10">
    <source>
        <dbReference type="Proteomes" id="UP000199233"/>
    </source>
</evidence>
<dbReference type="Pfam" id="PF10502">
    <property type="entry name" value="Peptidase_S26"/>
    <property type="match status" value="1"/>
</dbReference>
<dbReference type="InterPro" id="IPR019758">
    <property type="entry name" value="Pept_S26A_signal_pept_1_CS"/>
</dbReference>
<dbReference type="PANTHER" id="PTHR43390:SF1">
    <property type="entry name" value="CHLOROPLAST PROCESSING PEPTIDASE"/>
    <property type="match status" value="1"/>
</dbReference>
<dbReference type="EMBL" id="FOFS01000013">
    <property type="protein sequence ID" value="SEQ98183.1"/>
    <property type="molecule type" value="Genomic_DNA"/>
</dbReference>
<protein>
    <recommendedName>
        <fullName evidence="4 7">Signal peptidase I</fullName>
        <ecNumber evidence="3 7">3.4.21.89</ecNumber>
    </recommendedName>
</protein>
<dbReference type="SUPFAM" id="SSF51306">
    <property type="entry name" value="LexA/Signal peptidase"/>
    <property type="match status" value="1"/>
</dbReference>
<comment type="subcellular location">
    <subcellularLocation>
        <location evidence="7">Membrane</location>
        <topology evidence="7">Multi-pass membrane protein</topology>
    </subcellularLocation>
</comment>
<dbReference type="GO" id="GO:0009003">
    <property type="term" value="F:signal peptidase activity"/>
    <property type="evidence" value="ECO:0007669"/>
    <property type="project" value="UniProtKB-EC"/>
</dbReference>
<evidence type="ECO:0000256" key="6">
    <source>
        <dbReference type="PIRSR" id="PIRSR600223-1"/>
    </source>
</evidence>
<evidence type="ECO:0000256" key="2">
    <source>
        <dbReference type="ARBA" id="ARBA00009370"/>
    </source>
</evidence>
<sequence length="225" mass="24993">MNQWIRNNRGFLILALLFGLFRTAVADWNPIPSGSMRPTLLEGDVVFVDRLAYNLKLPLSNVVLAHTGEPQRGDVVTFFSPRDGTRLIKRLVAVPGDTVEMRDKTLIINGQAARYAALSEAREALPDGRVIGALRLDENLLGGRHVVQWLSPPGALPVDRFAALQVPPDHYLMLGDNRDNSADSRYFGLVPRELLIGRAQFILASADLQQHGLPRLQRFGQSLRP</sequence>
<keyword evidence="7" id="KW-0645">Protease</keyword>
<evidence type="ECO:0000256" key="1">
    <source>
        <dbReference type="ARBA" id="ARBA00000677"/>
    </source>
</evidence>
<organism evidence="9 10">
    <name type="scientific">Solimonas aquatica</name>
    <dbReference type="NCBI Taxonomy" id="489703"/>
    <lineage>
        <taxon>Bacteria</taxon>
        <taxon>Pseudomonadati</taxon>
        <taxon>Pseudomonadota</taxon>
        <taxon>Gammaproteobacteria</taxon>
        <taxon>Nevskiales</taxon>
        <taxon>Nevskiaceae</taxon>
        <taxon>Solimonas</taxon>
    </lineage>
</organism>
<dbReference type="PROSITE" id="PS00761">
    <property type="entry name" value="SPASE_I_3"/>
    <property type="match status" value="1"/>
</dbReference>
<dbReference type="GO" id="GO:0006465">
    <property type="term" value="P:signal peptide processing"/>
    <property type="evidence" value="ECO:0007669"/>
    <property type="project" value="InterPro"/>
</dbReference>
<dbReference type="AlphaFoldDB" id="A0A1H9KH70"/>
<dbReference type="InterPro" id="IPR019757">
    <property type="entry name" value="Pept_S26A_signal_pept_1_Lys-AS"/>
</dbReference>
<name>A0A1H9KH70_9GAMM</name>
<dbReference type="CDD" id="cd06530">
    <property type="entry name" value="S26_SPase_I"/>
    <property type="match status" value="1"/>
</dbReference>
<feature type="active site" evidence="6">
    <location>
        <position position="89"/>
    </location>
</feature>
<evidence type="ECO:0000256" key="5">
    <source>
        <dbReference type="ARBA" id="ARBA00022801"/>
    </source>
</evidence>
<evidence type="ECO:0000313" key="9">
    <source>
        <dbReference type="EMBL" id="SEQ98183.1"/>
    </source>
</evidence>
<dbReference type="PANTHER" id="PTHR43390">
    <property type="entry name" value="SIGNAL PEPTIDASE I"/>
    <property type="match status" value="1"/>
</dbReference>
<accession>A0A1H9KH70</accession>
<dbReference type="EC" id="3.4.21.89" evidence="3 7"/>